<evidence type="ECO:0000313" key="2">
    <source>
        <dbReference type="Proteomes" id="UP001147752"/>
    </source>
</evidence>
<protein>
    <submittedName>
        <fullName evidence="1">Uncharacterized protein</fullName>
    </submittedName>
</protein>
<dbReference type="GeneID" id="81458942"/>
<evidence type="ECO:0000313" key="1">
    <source>
        <dbReference type="EMBL" id="KAJ5384118.1"/>
    </source>
</evidence>
<gene>
    <name evidence="1" type="ORF">N7517_002029</name>
</gene>
<accession>A0A9W9SWV9</accession>
<organism evidence="1 2">
    <name type="scientific">Penicillium concentricum</name>
    <dbReference type="NCBI Taxonomy" id="293559"/>
    <lineage>
        <taxon>Eukaryota</taxon>
        <taxon>Fungi</taxon>
        <taxon>Dikarya</taxon>
        <taxon>Ascomycota</taxon>
        <taxon>Pezizomycotina</taxon>
        <taxon>Eurotiomycetes</taxon>
        <taxon>Eurotiomycetidae</taxon>
        <taxon>Eurotiales</taxon>
        <taxon>Aspergillaceae</taxon>
        <taxon>Penicillium</taxon>
    </lineage>
</organism>
<keyword evidence="2" id="KW-1185">Reference proteome</keyword>
<dbReference type="AlphaFoldDB" id="A0A9W9SWV9"/>
<dbReference type="EMBL" id="JAPZBT010000001">
    <property type="protein sequence ID" value="KAJ5384118.1"/>
    <property type="molecule type" value="Genomic_DNA"/>
</dbReference>
<reference evidence="1" key="2">
    <citation type="journal article" date="2023" name="IMA Fungus">
        <title>Comparative genomic study of the Penicillium genus elucidates a diverse pangenome and 15 lateral gene transfer events.</title>
        <authorList>
            <person name="Petersen C."/>
            <person name="Sorensen T."/>
            <person name="Nielsen M.R."/>
            <person name="Sondergaard T.E."/>
            <person name="Sorensen J.L."/>
            <person name="Fitzpatrick D.A."/>
            <person name="Frisvad J.C."/>
            <person name="Nielsen K.L."/>
        </authorList>
    </citation>
    <scope>NUCLEOTIDE SEQUENCE</scope>
    <source>
        <strain evidence="1">IBT 3081</strain>
    </source>
</reference>
<name>A0A9W9SWV9_9EURO</name>
<comment type="caution">
    <text evidence="1">The sequence shown here is derived from an EMBL/GenBank/DDBJ whole genome shotgun (WGS) entry which is preliminary data.</text>
</comment>
<reference evidence="1" key="1">
    <citation type="submission" date="2022-12" db="EMBL/GenBank/DDBJ databases">
        <authorList>
            <person name="Petersen C."/>
        </authorList>
    </citation>
    <scope>NUCLEOTIDE SEQUENCE</scope>
    <source>
        <strain evidence="1">IBT 3081</strain>
    </source>
</reference>
<sequence length="117" mass="12893">MSSPPQYGTCPQDESNLRLDLQLPLPFTQQILMPFDLREHPSKFLEPPNNKLLDIFPGTQAVELNDRVWLDNGQRRNVPAVNKKRGHSPIALSLVLLVGQKSVLTATGAAMPIDAPG</sequence>
<proteinExistence type="predicted"/>
<dbReference type="RefSeq" id="XP_056583894.1">
    <property type="nucleotide sequence ID" value="XM_056719759.1"/>
</dbReference>
<dbReference type="Proteomes" id="UP001147752">
    <property type="component" value="Unassembled WGS sequence"/>
</dbReference>